<evidence type="ECO:0000313" key="10">
    <source>
        <dbReference type="EMBL" id="ORZ26134.1"/>
    </source>
</evidence>
<feature type="coiled-coil region" evidence="5">
    <location>
        <begin position="339"/>
        <end position="384"/>
    </location>
</feature>
<proteinExistence type="predicted"/>
<dbReference type="InterPro" id="IPR051854">
    <property type="entry name" value="Rho-type_GAP"/>
</dbReference>
<evidence type="ECO:0008006" key="12">
    <source>
        <dbReference type="Google" id="ProtNLM"/>
    </source>
</evidence>
<dbReference type="InterPro" id="IPR008936">
    <property type="entry name" value="Rho_GTPase_activation_prot"/>
</dbReference>
<dbReference type="CDD" id="cd09395">
    <property type="entry name" value="LIM2_Rga"/>
    <property type="match status" value="1"/>
</dbReference>
<feature type="region of interest" description="Disordered" evidence="6">
    <location>
        <begin position="672"/>
        <end position="697"/>
    </location>
</feature>
<dbReference type="InterPro" id="IPR046349">
    <property type="entry name" value="C1-like_sf"/>
</dbReference>
<evidence type="ECO:0000256" key="3">
    <source>
        <dbReference type="ARBA" id="ARBA00022833"/>
    </source>
</evidence>
<keyword evidence="2 4" id="KW-0479">Metal-binding</keyword>
<dbReference type="PROSITE" id="PS50081">
    <property type="entry name" value="ZF_DAG_PE_2"/>
    <property type="match status" value="1"/>
</dbReference>
<feature type="region of interest" description="Disordered" evidence="6">
    <location>
        <begin position="548"/>
        <end position="583"/>
    </location>
</feature>
<keyword evidence="11" id="KW-1185">Reference proteome</keyword>
<feature type="compositionally biased region" description="Low complexity" evidence="6">
    <location>
        <begin position="592"/>
        <end position="605"/>
    </location>
</feature>
<reference evidence="10 11" key="1">
    <citation type="submission" date="2016-07" db="EMBL/GenBank/DDBJ databases">
        <title>Pervasive Adenine N6-methylation of Active Genes in Fungi.</title>
        <authorList>
            <consortium name="DOE Joint Genome Institute"/>
            <person name="Mondo S.J."/>
            <person name="Dannebaum R.O."/>
            <person name="Kuo R.C."/>
            <person name="Labutti K."/>
            <person name="Haridas S."/>
            <person name="Kuo A."/>
            <person name="Salamov A."/>
            <person name="Ahrendt S.R."/>
            <person name="Lipzen A."/>
            <person name="Sullivan W."/>
            <person name="Andreopoulos W.B."/>
            <person name="Clum A."/>
            <person name="Lindquist E."/>
            <person name="Daum C."/>
            <person name="Ramamoorthy G.K."/>
            <person name="Gryganskyi A."/>
            <person name="Culley D."/>
            <person name="Magnuson J.K."/>
            <person name="James T.Y."/>
            <person name="O'Malley M.A."/>
            <person name="Stajich J.E."/>
            <person name="Spatafora J.W."/>
            <person name="Visel A."/>
            <person name="Grigoriev I.V."/>
        </authorList>
    </citation>
    <scope>NUCLEOTIDE SEQUENCE [LARGE SCALE GENOMIC DNA]</scope>
    <source>
        <strain evidence="10 11">NRRL 1336</strain>
    </source>
</reference>
<dbReference type="Proteomes" id="UP000193560">
    <property type="component" value="Unassembled WGS sequence"/>
</dbReference>
<dbReference type="Gene3D" id="1.10.555.10">
    <property type="entry name" value="Rho GTPase activation protein"/>
    <property type="match status" value="1"/>
</dbReference>
<feature type="region of interest" description="Disordered" evidence="6">
    <location>
        <begin position="126"/>
        <end position="156"/>
    </location>
</feature>
<accession>A0A1X2J4I7</accession>
<dbReference type="Pfam" id="PF00130">
    <property type="entry name" value="C1_1"/>
    <property type="match status" value="1"/>
</dbReference>
<feature type="region of interest" description="Disordered" evidence="6">
    <location>
        <begin position="617"/>
        <end position="654"/>
    </location>
</feature>
<dbReference type="Gene3D" id="2.10.110.10">
    <property type="entry name" value="Cysteine Rich Protein"/>
    <property type="match status" value="2"/>
</dbReference>
<organism evidence="10 11">
    <name type="scientific">Absidia repens</name>
    <dbReference type="NCBI Taxonomy" id="90262"/>
    <lineage>
        <taxon>Eukaryota</taxon>
        <taxon>Fungi</taxon>
        <taxon>Fungi incertae sedis</taxon>
        <taxon>Mucoromycota</taxon>
        <taxon>Mucoromycotina</taxon>
        <taxon>Mucoromycetes</taxon>
        <taxon>Mucorales</taxon>
        <taxon>Cunninghamellaceae</taxon>
        <taxon>Absidia</taxon>
    </lineage>
</organism>
<comment type="caution">
    <text evidence="10">The sequence shown here is derived from an EMBL/GenBank/DDBJ whole genome shotgun (WGS) entry which is preliminary data.</text>
</comment>
<dbReference type="SUPFAM" id="SSF57889">
    <property type="entry name" value="Cysteine-rich domain"/>
    <property type="match status" value="1"/>
</dbReference>
<name>A0A1X2J4I7_9FUNG</name>
<dbReference type="InterPro" id="IPR000198">
    <property type="entry name" value="RhoGAP_dom"/>
</dbReference>
<dbReference type="Pfam" id="PF00620">
    <property type="entry name" value="RhoGAP"/>
    <property type="match status" value="1"/>
</dbReference>
<dbReference type="PROSITE" id="PS50238">
    <property type="entry name" value="RHOGAP"/>
    <property type="match status" value="1"/>
</dbReference>
<evidence type="ECO:0000256" key="1">
    <source>
        <dbReference type="ARBA" id="ARBA00022468"/>
    </source>
</evidence>
<feature type="domain" description="Phorbol-ester/DAG-type" evidence="8">
    <location>
        <begin position="715"/>
        <end position="763"/>
    </location>
</feature>
<evidence type="ECO:0000313" key="11">
    <source>
        <dbReference type="Proteomes" id="UP000193560"/>
    </source>
</evidence>
<feature type="coiled-coil region" evidence="5">
    <location>
        <begin position="483"/>
        <end position="538"/>
    </location>
</feature>
<dbReference type="Gene3D" id="3.30.60.20">
    <property type="match status" value="1"/>
</dbReference>
<keyword evidence="3 4" id="KW-0862">Zinc</keyword>
<dbReference type="PROSITE" id="PS00479">
    <property type="entry name" value="ZF_DAG_PE_1"/>
    <property type="match status" value="1"/>
</dbReference>
<dbReference type="InterPro" id="IPR002219">
    <property type="entry name" value="PKC_DAG/PE"/>
</dbReference>
<feature type="compositionally biased region" description="Basic residues" evidence="6">
    <location>
        <begin position="131"/>
        <end position="140"/>
    </location>
</feature>
<dbReference type="CDD" id="cd20824">
    <property type="entry name" value="C1_SpBZZ1-like"/>
    <property type="match status" value="1"/>
</dbReference>
<feature type="compositionally biased region" description="Low complexity" evidence="6">
    <location>
        <begin position="406"/>
        <end position="418"/>
    </location>
</feature>
<feature type="compositionally biased region" description="Low complexity" evidence="6">
    <location>
        <begin position="179"/>
        <end position="196"/>
    </location>
</feature>
<feature type="compositionally biased region" description="Low complexity" evidence="6">
    <location>
        <begin position="672"/>
        <end position="690"/>
    </location>
</feature>
<dbReference type="SUPFAM" id="SSF48350">
    <property type="entry name" value="GTPase activation domain, GAP"/>
    <property type="match status" value="1"/>
</dbReference>
<dbReference type="SMART" id="SM00109">
    <property type="entry name" value="C1"/>
    <property type="match status" value="1"/>
</dbReference>
<feature type="compositionally biased region" description="Polar residues" evidence="6">
    <location>
        <begin position="548"/>
        <end position="561"/>
    </location>
</feature>
<feature type="domain" description="LIM zinc-binding" evidence="7">
    <location>
        <begin position="68"/>
        <end position="127"/>
    </location>
</feature>
<keyword evidence="5" id="KW-0175">Coiled coil</keyword>
<dbReference type="GO" id="GO:0046872">
    <property type="term" value="F:metal ion binding"/>
    <property type="evidence" value="ECO:0007669"/>
    <property type="project" value="UniProtKB-KW"/>
</dbReference>
<dbReference type="InterPro" id="IPR001781">
    <property type="entry name" value="Znf_LIM"/>
</dbReference>
<feature type="compositionally biased region" description="Low complexity" evidence="6">
    <location>
        <begin position="563"/>
        <end position="573"/>
    </location>
</feature>
<evidence type="ECO:0000259" key="7">
    <source>
        <dbReference type="PROSITE" id="PS50023"/>
    </source>
</evidence>
<dbReference type="PANTHER" id="PTHR46075">
    <property type="entry name" value="CHIMERIN FAMILY MEMBER"/>
    <property type="match status" value="1"/>
</dbReference>
<dbReference type="PROSITE" id="PS50023">
    <property type="entry name" value="LIM_DOMAIN_2"/>
    <property type="match status" value="2"/>
</dbReference>
<feature type="region of interest" description="Disordered" evidence="6">
    <location>
        <begin position="172"/>
        <end position="249"/>
    </location>
</feature>
<sequence length="980" mass="107533">MIATNHLPSLHFCISCSDPIQGGSIVSFDEAHFHLDCFSCSKCHQQMNGQSNVLLLTNGRPVCEDCSYVCKQCGLGIDQEAIMTGQESYHVNCFRCVSCNKCMDDLIYKQTNEGIYCMSCHNTSTEEKSHHSSGRNRPRHADRPLPAIPSMSNDDDAAVVPLLNSRVAIMEKSPKKAHSVSSSSSSLSSSSTSTSTEMQAASVLGIGTLQTSSPGTSPPTSTKRSKDPTPTSALTTSASPEPKTSNKLHQAKSVELNTSDIPSLNLSFFDNDSNELSNLTQSLGANLHSHSNSDRITITTATVKKMNRASELLRSSLEHLSSSSNDYNTANYTALPDNIDDLKQRLIQQTEQLTLSEANISTLKAASQKALDDLTTAKEEFKKEMETRQQHEYTILQLRHQLASLQQHQQLSASSSSSNGDNNGDITFSEQEIDRLTNTKVDLEKTCHQLKAYRDVLAAQSDDQAGLESSVLERYPMALQEHIQSLRKERDALQQEMEGLNKARDDVIHEMIVLNTKNAELSSMNNDLSRRMSEREREAAAIMAGTSFVHNTPSPSPSTEWLASPVSSPASPSFMMQRKSSDTSLLMQRITSQDSTASSSSNSKIFKMKKPKSNVFNKITSFGSSSGGGGGTQQQNSKKDAYTGPMSPSPYTLDQTQSLYNLNAAASSNDLLTSTSTGTGNSSSSNSRTGRYYRKDSKPSYDDTIALSSSNSNGTHAFLPSSFLRPVKCSACGDKIWGTTGYRCQGCGLICHSKCLVHLPVLCSTTSSSLELASPTESDSTKSVSMFGSSLASRVAFEERDVPFLVEQCIAAVETRGMDYEGIYRKSGGAAQMRTIQLAFESNDYLNLNNEDDINDICAVTSVLKQYFRELASPLLTFELYDPFMDAVRMLRGDAKIDKFIELISQLPKANYDTMKLLMVHLDNVRNRSDENLMTTKNLAMVFGPTLLRDKDATRDLLDMSYKNATIEFIINHTPLLFAD</sequence>
<dbReference type="GO" id="GO:0007165">
    <property type="term" value="P:signal transduction"/>
    <property type="evidence" value="ECO:0007669"/>
    <property type="project" value="InterPro"/>
</dbReference>
<dbReference type="CDD" id="cd00159">
    <property type="entry name" value="RhoGAP"/>
    <property type="match status" value="1"/>
</dbReference>
<evidence type="ECO:0000256" key="4">
    <source>
        <dbReference type="PROSITE-ProRule" id="PRU00125"/>
    </source>
</evidence>
<protein>
    <recommendedName>
        <fullName evidence="12">RhoGAP-domain-containing protein</fullName>
    </recommendedName>
</protein>
<feature type="region of interest" description="Disordered" evidence="6">
    <location>
        <begin position="590"/>
        <end position="609"/>
    </location>
</feature>
<evidence type="ECO:0000256" key="6">
    <source>
        <dbReference type="SAM" id="MobiDB-lite"/>
    </source>
</evidence>
<evidence type="ECO:0000256" key="5">
    <source>
        <dbReference type="SAM" id="Coils"/>
    </source>
</evidence>
<dbReference type="Pfam" id="PF00412">
    <property type="entry name" value="LIM"/>
    <property type="match status" value="2"/>
</dbReference>
<dbReference type="OrthoDB" id="79452at2759"/>
<dbReference type="SMART" id="SM00132">
    <property type="entry name" value="LIM"/>
    <property type="match status" value="2"/>
</dbReference>
<feature type="region of interest" description="Disordered" evidence="6">
    <location>
        <begin position="406"/>
        <end position="427"/>
    </location>
</feature>
<dbReference type="GO" id="GO:0005096">
    <property type="term" value="F:GTPase activator activity"/>
    <property type="evidence" value="ECO:0007669"/>
    <property type="project" value="UniProtKB-KW"/>
</dbReference>
<feature type="domain" description="LIM zinc-binding" evidence="7">
    <location>
        <begin position="11"/>
        <end position="67"/>
    </location>
</feature>
<keyword evidence="1" id="KW-0343">GTPase activation</keyword>
<dbReference type="PROSITE" id="PS00478">
    <property type="entry name" value="LIM_DOMAIN_1"/>
    <property type="match status" value="1"/>
</dbReference>
<gene>
    <name evidence="10" type="ORF">BCR42DRAFT_364789</name>
</gene>
<dbReference type="SMART" id="SM00324">
    <property type="entry name" value="RhoGAP"/>
    <property type="match status" value="1"/>
</dbReference>
<evidence type="ECO:0000259" key="8">
    <source>
        <dbReference type="PROSITE" id="PS50081"/>
    </source>
</evidence>
<dbReference type="PANTHER" id="PTHR46075:SF2">
    <property type="entry name" value="RHO GTPASE ACTIVATING PROTEIN AT 5A, ISOFORM A"/>
    <property type="match status" value="1"/>
</dbReference>
<keyword evidence="4" id="KW-0440">LIM domain</keyword>
<dbReference type="STRING" id="90262.A0A1X2J4I7"/>
<evidence type="ECO:0000259" key="9">
    <source>
        <dbReference type="PROSITE" id="PS50238"/>
    </source>
</evidence>
<dbReference type="EMBL" id="MCGE01000001">
    <property type="protein sequence ID" value="ORZ26134.1"/>
    <property type="molecule type" value="Genomic_DNA"/>
</dbReference>
<feature type="compositionally biased region" description="Low complexity" evidence="6">
    <location>
        <begin position="211"/>
        <end position="242"/>
    </location>
</feature>
<feature type="domain" description="Rho-GAP" evidence="9">
    <location>
        <begin position="789"/>
        <end position="978"/>
    </location>
</feature>
<dbReference type="AlphaFoldDB" id="A0A1X2J4I7"/>
<evidence type="ECO:0000256" key="2">
    <source>
        <dbReference type="ARBA" id="ARBA00022723"/>
    </source>
</evidence>